<dbReference type="EMBL" id="GG662763">
    <property type="protein sequence ID" value="EAR92182.2"/>
    <property type="molecule type" value="Genomic_DNA"/>
</dbReference>
<feature type="coiled-coil region" evidence="1">
    <location>
        <begin position="24"/>
        <end position="51"/>
    </location>
</feature>
<protein>
    <submittedName>
        <fullName evidence="2">Uncharacterized protein</fullName>
    </submittedName>
</protein>
<dbReference type="RefSeq" id="XP_001012427.2">
    <property type="nucleotide sequence ID" value="XM_001012427.2"/>
</dbReference>
<accession>Q235C1</accession>
<dbReference type="GeneID" id="7843091"/>
<dbReference type="Proteomes" id="UP000009168">
    <property type="component" value="Unassembled WGS sequence"/>
</dbReference>
<name>Q235C1_TETTS</name>
<reference evidence="3" key="1">
    <citation type="journal article" date="2006" name="PLoS Biol.">
        <title>Macronuclear genome sequence of the ciliate Tetrahymena thermophila, a model eukaryote.</title>
        <authorList>
            <person name="Eisen J.A."/>
            <person name="Coyne R.S."/>
            <person name="Wu M."/>
            <person name="Wu D."/>
            <person name="Thiagarajan M."/>
            <person name="Wortman J.R."/>
            <person name="Badger J.H."/>
            <person name="Ren Q."/>
            <person name="Amedeo P."/>
            <person name="Jones K.M."/>
            <person name="Tallon L.J."/>
            <person name="Delcher A.L."/>
            <person name="Salzberg S.L."/>
            <person name="Silva J.C."/>
            <person name="Haas B.J."/>
            <person name="Majoros W.H."/>
            <person name="Farzad M."/>
            <person name="Carlton J.M."/>
            <person name="Smith R.K. Jr."/>
            <person name="Garg J."/>
            <person name="Pearlman R.E."/>
            <person name="Karrer K.M."/>
            <person name="Sun L."/>
            <person name="Manning G."/>
            <person name="Elde N.C."/>
            <person name="Turkewitz A.P."/>
            <person name="Asai D.J."/>
            <person name="Wilkes D.E."/>
            <person name="Wang Y."/>
            <person name="Cai H."/>
            <person name="Collins K."/>
            <person name="Stewart B.A."/>
            <person name="Lee S.R."/>
            <person name="Wilamowska K."/>
            <person name="Weinberg Z."/>
            <person name="Ruzzo W.L."/>
            <person name="Wloga D."/>
            <person name="Gaertig J."/>
            <person name="Frankel J."/>
            <person name="Tsao C.-C."/>
            <person name="Gorovsky M.A."/>
            <person name="Keeling P.J."/>
            <person name="Waller R.F."/>
            <person name="Patron N.J."/>
            <person name="Cherry J.M."/>
            <person name="Stover N.A."/>
            <person name="Krieger C.J."/>
            <person name="del Toro C."/>
            <person name="Ryder H.F."/>
            <person name="Williamson S.C."/>
            <person name="Barbeau R.A."/>
            <person name="Hamilton E.P."/>
            <person name="Orias E."/>
        </authorList>
    </citation>
    <scope>NUCLEOTIDE SEQUENCE [LARGE SCALE GENOMIC DNA]</scope>
    <source>
        <strain evidence="3">SB210</strain>
    </source>
</reference>
<keyword evidence="1" id="KW-0175">Coiled coil</keyword>
<gene>
    <name evidence="2" type="ORF">TTHERM_00804780</name>
</gene>
<dbReference type="AlphaFoldDB" id="Q235C1"/>
<dbReference type="KEGG" id="tet:TTHERM_00804780"/>
<organism evidence="2 3">
    <name type="scientific">Tetrahymena thermophila (strain SB210)</name>
    <dbReference type="NCBI Taxonomy" id="312017"/>
    <lineage>
        <taxon>Eukaryota</taxon>
        <taxon>Sar</taxon>
        <taxon>Alveolata</taxon>
        <taxon>Ciliophora</taxon>
        <taxon>Intramacronucleata</taxon>
        <taxon>Oligohymenophorea</taxon>
        <taxon>Hymenostomatida</taxon>
        <taxon>Tetrahymenina</taxon>
        <taxon>Tetrahymenidae</taxon>
        <taxon>Tetrahymena</taxon>
    </lineage>
</organism>
<keyword evidence="3" id="KW-1185">Reference proteome</keyword>
<dbReference type="InParanoid" id="Q235C1"/>
<evidence type="ECO:0000256" key="1">
    <source>
        <dbReference type="SAM" id="Coils"/>
    </source>
</evidence>
<evidence type="ECO:0000313" key="2">
    <source>
        <dbReference type="EMBL" id="EAR92182.2"/>
    </source>
</evidence>
<dbReference type="HOGENOM" id="CLU_2909085_0_0_1"/>
<sequence>MLGKKQKLQIFFQQKKGSKNQKSLADIQNMLQNQQKMIETIDKKLDKLDKLDQLDKLDKLDIIDTLLVQQTETNKKLDKLIEILSNVHQRQEDHIQQN</sequence>
<evidence type="ECO:0000313" key="3">
    <source>
        <dbReference type="Proteomes" id="UP000009168"/>
    </source>
</evidence>
<proteinExistence type="predicted"/>